<evidence type="ECO:0000313" key="2">
    <source>
        <dbReference type="EMBL" id="GAA3214399.1"/>
    </source>
</evidence>
<dbReference type="RefSeq" id="WP_344829256.1">
    <property type="nucleotide sequence ID" value="NZ_BAAAUV010000007.1"/>
</dbReference>
<feature type="signal peptide" evidence="1">
    <location>
        <begin position="1"/>
        <end position="21"/>
    </location>
</feature>
<feature type="chain" id="PRO_5046099935" evidence="1">
    <location>
        <begin position="22"/>
        <end position="345"/>
    </location>
</feature>
<name>A0ABP6QAB3_9ACTN</name>
<reference evidence="3" key="1">
    <citation type="journal article" date="2019" name="Int. J. Syst. Evol. Microbiol.">
        <title>The Global Catalogue of Microorganisms (GCM) 10K type strain sequencing project: providing services to taxonomists for standard genome sequencing and annotation.</title>
        <authorList>
            <consortium name="The Broad Institute Genomics Platform"/>
            <consortium name="The Broad Institute Genome Sequencing Center for Infectious Disease"/>
            <person name="Wu L."/>
            <person name="Ma J."/>
        </authorList>
    </citation>
    <scope>NUCLEOTIDE SEQUENCE [LARGE SCALE GENOMIC DNA]</scope>
    <source>
        <strain evidence="3">JCM 9377</strain>
    </source>
</reference>
<gene>
    <name evidence="2" type="ORF">GCM10010468_35140</name>
</gene>
<dbReference type="SUPFAM" id="SSF63829">
    <property type="entry name" value="Calcium-dependent phosphotriesterase"/>
    <property type="match status" value="1"/>
</dbReference>
<keyword evidence="3" id="KW-1185">Reference proteome</keyword>
<dbReference type="Proteomes" id="UP001501237">
    <property type="component" value="Unassembled WGS sequence"/>
</dbReference>
<comment type="caution">
    <text evidence="2">The sequence shown here is derived from an EMBL/GenBank/DDBJ whole genome shotgun (WGS) entry which is preliminary data.</text>
</comment>
<sequence>MKPVLPVAVAAALLPVVPVHAAAPRNPFVIVKRTPGTPGAVVLTGKKSGFSFWVSGQGKARKVTAYRYDGKAWKASRLPAGLSGYDPAVGAAASGASSVWAVITAGSKRSSTLIRWDGRRWRIVKRFPGESLTGVAVLSRRNVWVFGDAGEKSVARHFDGRKWTRRTLPDLDLDGVHQGAGRIWAISARKRQVVRWTGKAWKPVALPKGSGEAMTLAVTGGRVTLGTMTVDTSGAEPKLASHLLTWDGRAWRKEPGSPLVEKLWLRAAVPARDGGLWVLGYDFDDESQHLLRRAPDGRWSRQALGTADNPYTYYTLTRVPGTSRLVTVADRWDGEKNTGAILMTR</sequence>
<keyword evidence="1" id="KW-0732">Signal</keyword>
<evidence type="ECO:0000313" key="3">
    <source>
        <dbReference type="Proteomes" id="UP001501237"/>
    </source>
</evidence>
<dbReference type="EMBL" id="BAAAUV010000007">
    <property type="protein sequence ID" value="GAA3214399.1"/>
    <property type="molecule type" value="Genomic_DNA"/>
</dbReference>
<evidence type="ECO:0000256" key="1">
    <source>
        <dbReference type="SAM" id="SignalP"/>
    </source>
</evidence>
<protein>
    <submittedName>
        <fullName evidence="2">Uncharacterized protein</fullName>
    </submittedName>
</protein>
<accession>A0ABP6QAB3</accession>
<organism evidence="2 3">
    <name type="scientific">Actinocorallia longicatena</name>
    <dbReference type="NCBI Taxonomy" id="111803"/>
    <lineage>
        <taxon>Bacteria</taxon>
        <taxon>Bacillati</taxon>
        <taxon>Actinomycetota</taxon>
        <taxon>Actinomycetes</taxon>
        <taxon>Streptosporangiales</taxon>
        <taxon>Thermomonosporaceae</taxon>
        <taxon>Actinocorallia</taxon>
    </lineage>
</organism>
<proteinExistence type="predicted"/>